<proteinExistence type="predicted"/>
<dbReference type="Proteomes" id="UP001159363">
    <property type="component" value="Chromosome X"/>
</dbReference>
<protein>
    <submittedName>
        <fullName evidence="1">Uncharacterized protein</fullName>
    </submittedName>
</protein>
<sequence length="79" mass="8831">MTTGRGHAQLEHSMHHDFITDGWKQTAQEEMAIAAKEETEEAIKMGDVDVDRVPILTIVADGAGRRDPTIKNTNPCQEW</sequence>
<name>A0ABQ9HQE8_9NEOP</name>
<accession>A0ABQ9HQE8</accession>
<reference evidence="1 2" key="1">
    <citation type="submission" date="2023-02" db="EMBL/GenBank/DDBJ databases">
        <title>LHISI_Scaffold_Assembly.</title>
        <authorList>
            <person name="Stuart O.P."/>
            <person name="Cleave R."/>
            <person name="Magrath M.J.L."/>
            <person name="Mikheyev A.S."/>
        </authorList>
    </citation>
    <scope>NUCLEOTIDE SEQUENCE [LARGE SCALE GENOMIC DNA]</scope>
    <source>
        <strain evidence="1">Daus_M_001</strain>
        <tissue evidence="1">Leg muscle</tissue>
    </source>
</reference>
<evidence type="ECO:0000313" key="1">
    <source>
        <dbReference type="EMBL" id="KAJ8886593.1"/>
    </source>
</evidence>
<dbReference type="EMBL" id="JARBHB010000004">
    <property type="protein sequence ID" value="KAJ8886593.1"/>
    <property type="molecule type" value="Genomic_DNA"/>
</dbReference>
<evidence type="ECO:0000313" key="2">
    <source>
        <dbReference type="Proteomes" id="UP001159363"/>
    </source>
</evidence>
<keyword evidence="2" id="KW-1185">Reference proteome</keyword>
<organism evidence="1 2">
    <name type="scientific">Dryococelus australis</name>
    <dbReference type="NCBI Taxonomy" id="614101"/>
    <lineage>
        <taxon>Eukaryota</taxon>
        <taxon>Metazoa</taxon>
        <taxon>Ecdysozoa</taxon>
        <taxon>Arthropoda</taxon>
        <taxon>Hexapoda</taxon>
        <taxon>Insecta</taxon>
        <taxon>Pterygota</taxon>
        <taxon>Neoptera</taxon>
        <taxon>Polyneoptera</taxon>
        <taxon>Phasmatodea</taxon>
        <taxon>Verophasmatodea</taxon>
        <taxon>Anareolatae</taxon>
        <taxon>Phasmatidae</taxon>
        <taxon>Eurycanthinae</taxon>
        <taxon>Dryococelus</taxon>
    </lineage>
</organism>
<comment type="caution">
    <text evidence="1">The sequence shown here is derived from an EMBL/GenBank/DDBJ whole genome shotgun (WGS) entry which is preliminary data.</text>
</comment>
<gene>
    <name evidence="1" type="ORF">PR048_012805</name>
</gene>